<evidence type="ECO:0000313" key="3">
    <source>
        <dbReference type="Proteomes" id="UP000682645"/>
    </source>
</evidence>
<sequence>MEQSLEVSKATKLCRLLLASVAEDVELKSELAKQFELKKIHLLTTAEVINNVLHKNNSNSTRRKREYDSPNDLQDDFFILENQIEEESKTTRRNAHYKSTVLVMFYYIIHLAYYEKVPKYIGYNHIIQSENTKARQYLEARPLLMEKLFTTKKLEKCQNIPKYKINKIPVPTKVKNDEASDIEYKPIQHYNTFKQYTYDYNRACVIDGVMMDFIKFGYENFNKNCRSFIIINLVIKHKEKEKYDQEKKNKKRPLRFVEDTYDEDLAADSNSDIADELTVDFNADTTDVLQKSNLMSSELVEKYKDMAIEELKNELKEPSVLMKFYQAFLFECDWEMLFKYLISLLTDGFCYASMLKLLIYLVWNVTKVVCTAKERDCQTRNLDLLLKQYKYMEVLLQLQQWTYEHKYSIYELPHQDLDINTKTFDIKQFNEYARNTRHMYSHFTANPVTLFIGEKEFPKIQTNIKYIYYILDNHNQVMFDLIRVTKTDNNTKVDLSQTSWQDRLDKLSDLLKQVNRVDAIIKITPTNKRIIQYGKLPCSTIMFHWIRTSGLGLGTLFYSTNYKKIRCTNMPNKRFRRLSIKDLEYQTLECVDIVHPEESQNIQQRNSNVQNYQDIISPVLTNILNELFLGRGNFNNLSSSSSQNSSGSGNLGIKDSPPAAVSSSDYDISTEYLGNLKILSSDLEFAQYNEDDDI</sequence>
<reference evidence="2" key="1">
    <citation type="journal article" date="2019" name="Sci. Rep.">
        <title>The first clawed lobster virus Homarus gammarus nudivirus (HgNV n. sp.) expands the diversity of the Nudiviridae.</title>
        <authorList>
            <person name="Holt C.C."/>
            <person name="Stone M."/>
            <person name="Bass D."/>
            <person name="Bateman K.S."/>
            <person name="van Aerle R."/>
            <person name="Daniels C.L."/>
            <person name="van der Giezen M."/>
            <person name="Ross S.H."/>
            <person name="Hooper C."/>
            <person name="Stentiford G.D."/>
        </authorList>
    </citation>
    <scope>NUCLEOTIDE SEQUENCE</scope>
    <source>
        <strain evidence="2">52S104HLG2</strain>
    </source>
</reference>
<organism evidence="2 3">
    <name type="scientific">Homarus gammarus nudivirus</name>
    <dbReference type="NCBI Taxonomy" id="2509616"/>
    <lineage>
        <taxon>Viruses</taxon>
        <taxon>Viruses incertae sedis</taxon>
        <taxon>Naldaviricetes</taxon>
        <taxon>Lefavirales</taxon>
        <taxon>Nudiviridae</taxon>
        <taxon>Gammanudivirus</taxon>
        <taxon>Gammanudivirus hogammari</taxon>
    </lineage>
</organism>
<feature type="region of interest" description="Disordered" evidence="1">
    <location>
        <begin position="639"/>
        <end position="664"/>
    </location>
</feature>
<evidence type="ECO:0000313" key="2">
    <source>
        <dbReference type="EMBL" id="QBB28635.1"/>
    </source>
</evidence>
<gene>
    <name evidence="2" type="ORF">HgNV_030</name>
</gene>
<name>A0A411HB48_9VIRU</name>
<evidence type="ECO:0000256" key="1">
    <source>
        <dbReference type="SAM" id="MobiDB-lite"/>
    </source>
</evidence>
<dbReference type="EMBL" id="MK439999">
    <property type="protein sequence ID" value="QBB28635.1"/>
    <property type="molecule type" value="Genomic_DNA"/>
</dbReference>
<feature type="compositionally biased region" description="Low complexity" evidence="1">
    <location>
        <begin position="639"/>
        <end position="652"/>
    </location>
</feature>
<proteinExistence type="predicted"/>
<dbReference type="Proteomes" id="UP000682645">
    <property type="component" value="Segment"/>
</dbReference>
<keyword evidence="3" id="KW-1185">Reference proteome</keyword>
<protein>
    <submittedName>
        <fullName evidence="2">Uncharacterized protein</fullName>
    </submittedName>
</protein>
<accession>A0A411HB48</accession>